<evidence type="ECO:0000313" key="3">
    <source>
        <dbReference type="EMBL" id="EGR27412.1"/>
    </source>
</evidence>
<dbReference type="OMA" id="ICCRGYN"/>
<dbReference type="OrthoDB" id="16262at2759"/>
<evidence type="ECO:0000313" key="4">
    <source>
        <dbReference type="Proteomes" id="UP000008983"/>
    </source>
</evidence>
<gene>
    <name evidence="3" type="ORF">IMG5_195940</name>
</gene>
<evidence type="ECO:0000259" key="1">
    <source>
        <dbReference type="Pfam" id="PF00501"/>
    </source>
</evidence>
<dbReference type="Pfam" id="PF00501">
    <property type="entry name" value="AMP-binding"/>
    <property type="match status" value="1"/>
</dbReference>
<dbReference type="InterPro" id="IPR045851">
    <property type="entry name" value="AMP-bd_C_sf"/>
</dbReference>
<dbReference type="Proteomes" id="UP000008983">
    <property type="component" value="Unassembled WGS sequence"/>
</dbReference>
<dbReference type="PROSITE" id="PS00455">
    <property type="entry name" value="AMP_BINDING"/>
    <property type="match status" value="1"/>
</dbReference>
<dbReference type="RefSeq" id="XP_004024322.1">
    <property type="nucleotide sequence ID" value="XM_004024273.1"/>
</dbReference>
<dbReference type="Pfam" id="PF13193">
    <property type="entry name" value="AMP-binding_C"/>
    <property type="match status" value="1"/>
</dbReference>
<dbReference type="eggNOG" id="KOG1177">
    <property type="taxonomic scope" value="Eukaryota"/>
</dbReference>
<feature type="domain" description="AMP-dependent synthetase/ligase" evidence="1">
    <location>
        <begin position="73"/>
        <end position="341"/>
    </location>
</feature>
<dbReference type="InParanoid" id="G0R510"/>
<dbReference type="PANTHER" id="PTHR43201">
    <property type="entry name" value="ACYL-COA SYNTHETASE"/>
    <property type="match status" value="1"/>
</dbReference>
<feature type="domain" description="AMP-binding enzyme C-terminal" evidence="2">
    <location>
        <begin position="392"/>
        <end position="467"/>
    </location>
</feature>
<dbReference type="GeneID" id="14903489"/>
<keyword evidence="4" id="KW-1185">Reference proteome</keyword>
<dbReference type="GO" id="GO:0006631">
    <property type="term" value="P:fatty acid metabolic process"/>
    <property type="evidence" value="ECO:0007669"/>
    <property type="project" value="TreeGrafter"/>
</dbReference>
<dbReference type="Gene3D" id="3.40.50.980">
    <property type="match status" value="2"/>
</dbReference>
<dbReference type="Gene3D" id="3.30.300.30">
    <property type="match status" value="1"/>
</dbReference>
<dbReference type="SUPFAM" id="SSF56801">
    <property type="entry name" value="Acetyl-CoA synthetase-like"/>
    <property type="match status" value="1"/>
</dbReference>
<evidence type="ECO:0000259" key="2">
    <source>
        <dbReference type="Pfam" id="PF13193"/>
    </source>
</evidence>
<sequence length="496" mass="57231">MQLQQPIQFQQIQTLTINYMNQNIVYLKVIQNKNKTKKKKVGIRALVTASQFKKMNYLKMLNELIPELETSKSKELKNSKFPKLKYIIKIEDSPTQNMINFKSLMQIPKKEDFSKINKILKNTSPDDITNIQFTSGTTGRPKGASLTHFNILNNGYYIADRLGLNSQDKICLSVPLYHCFGMVIGNLCALNFGATIVINSEGFSAQKTLEAITKYKCTTLYGVPTMFYEYIKEYEAYPHQYNINSLNKGVMAGSLCPQVLMEKLKNQWNIKDLQICYGMTETSPVSFQTSKTDSLEDSCSTVGQILPHLESKLINKKGKIVPRGEIGEIYIRGYSVMQKYWDDIKKTNETIDINSWIKTGDLGKMDERGYMQIVGRSKDIIIRGGENIYPKEIEEYLRKIPKIMDVQIVGIPNKKYGEEIFCLIILNPNVYFDKQEVYEFCNRKIAYFKVPKYVKIVDQFPLTVTGKPQKFIIVNDLIKEMDGNEHNLLKYQIREY</sequence>
<reference evidence="3 4" key="1">
    <citation type="submission" date="2011-07" db="EMBL/GenBank/DDBJ databases">
        <authorList>
            <person name="Coyne R."/>
            <person name="Brami D."/>
            <person name="Johnson J."/>
            <person name="Hostetler J."/>
            <person name="Hannick L."/>
            <person name="Clark T."/>
            <person name="Cassidy-Hanley D."/>
            <person name="Inman J."/>
        </authorList>
    </citation>
    <scope>NUCLEOTIDE SEQUENCE [LARGE SCALE GENOMIC DNA]</scope>
    <source>
        <strain evidence="3 4">G5</strain>
    </source>
</reference>
<proteinExistence type="predicted"/>
<dbReference type="GO" id="GO:0031956">
    <property type="term" value="F:medium-chain fatty acid-CoA ligase activity"/>
    <property type="evidence" value="ECO:0007669"/>
    <property type="project" value="TreeGrafter"/>
</dbReference>
<protein>
    <submittedName>
        <fullName evidence="3">Uncharacterized protein</fullName>
    </submittedName>
</protein>
<dbReference type="EMBL" id="GL984360">
    <property type="protein sequence ID" value="EGR27412.1"/>
    <property type="molecule type" value="Genomic_DNA"/>
</dbReference>
<dbReference type="Gene3D" id="2.30.38.10">
    <property type="entry name" value="Luciferase, Domain 3"/>
    <property type="match status" value="1"/>
</dbReference>
<dbReference type="STRING" id="857967.G0R510"/>
<name>G0R510_ICHMU</name>
<dbReference type="InterPro" id="IPR020845">
    <property type="entry name" value="AMP-binding_CS"/>
</dbReference>
<dbReference type="PANTHER" id="PTHR43201:SF30">
    <property type="entry name" value="AMP-DEPENDENT SYNTHETASE_LIGASE DOMAIN-CONTAINING PROTEIN"/>
    <property type="match status" value="1"/>
</dbReference>
<dbReference type="InterPro" id="IPR025110">
    <property type="entry name" value="AMP-bd_C"/>
</dbReference>
<accession>G0R510</accession>
<dbReference type="InterPro" id="IPR000873">
    <property type="entry name" value="AMP-dep_synth/lig_dom"/>
</dbReference>
<dbReference type="AlphaFoldDB" id="G0R510"/>
<organism evidence="3 4">
    <name type="scientific">Ichthyophthirius multifiliis</name>
    <name type="common">White spot disease agent</name>
    <name type="synonym">Ich</name>
    <dbReference type="NCBI Taxonomy" id="5932"/>
    <lineage>
        <taxon>Eukaryota</taxon>
        <taxon>Sar</taxon>
        <taxon>Alveolata</taxon>
        <taxon>Ciliophora</taxon>
        <taxon>Intramacronucleata</taxon>
        <taxon>Oligohymenophorea</taxon>
        <taxon>Hymenostomatida</taxon>
        <taxon>Ophryoglenina</taxon>
        <taxon>Ichthyophthirius</taxon>
    </lineage>
</organism>